<gene>
    <name evidence="1" type="ORF">MARPO_0011s0188</name>
</gene>
<dbReference type="Gramene" id="Mp4g12060.1">
    <property type="protein sequence ID" value="Mp4g12060.1.cds1"/>
    <property type="gene ID" value="Mp4g12060"/>
</dbReference>
<reference evidence="2" key="1">
    <citation type="journal article" date="2017" name="Cell">
        <title>Insights into land plant evolution garnered from the Marchantia polymorpha genome.</title>
        <authorList>
            <person name="Bowman J.L."/>
            <person name="Kohchi T."/>
            <person name="Yamato K.T."/>
            <person name="Jenkins J."/>
            <person name="Shu S."/>
            <person name="Ishizaki K."/>
            <person name="Yamaoka S."/>
            <person name="Nishihama R."/>
            <person name="Nakamura Y."/>
            <person name="Berger F."/>
            <person name="Adam C."/>
            <person name="Aki S.S."/>
            <person name="Althoff F."/>
            <person name="Araki T."/>
            <person name="Arteaga-Vazquez M.A."/>
            <person name="Balasubrmanian S."/>
            <person name="Barry K."/>
            <person name="Bauer D."/>
            <person name="Boehm C.R."/>
            <person name="Briginshaw L."/>
            <person name="Caballero-Perez J."/>
            <person name="Catarino B."/>
            <person name="Chen F."/>
            <person name="Chiyoda S."/>
            <person name="Chovatia M."/>
            <person name="Davies K.M."/>
            <person name="Delmans M."/>
            <person name="Demura T."/>
            <person name="Dierschke T."/>
            <person name="Dolan L."/>
            <person name="Dorantes-Acosta A.E."/>
            <person name="Eklund D.M."/>
            <person name="Florent S.N."/>
            <person name="Flores-Sandoval E."/>
            <person name="Fujiyama A."/>
            <person name="Fukuzawa H."/>
            <person name="Galik B."/>
            <person name="Grimanelli D."/>
            <person name="Grimwood J."/>
            <person name="Grossniklaus U."/>
            <person name="Hamada T."/>
            <person name="Haseloff J."/>
            <person name="Hetherington A.J."/>
            <person name="Higo A."/>
            <person name="Hirakawa Y."/>
            <person name="Hundley H.N."/>
            <person name="Ikeda Y."/>
            <person name="Inoue K."/>
            <person name="Inoue S.I."/>
            <person name="Ishida S."/>
            <person name="Jia Q."/>
            <person name="Kakita M."/>
            <person name="Kanazawa T."/>
            <person name="Kawai Y."/>
            <person name="Kawashima T."/>
            <person name="Kennedy M."/>
            <person name="Kinose K."/>
            <person name="Kinoshita T."/>
            <person name="Kohara Y."/>
            <person name="Koide E."/>
            <person name="Komatsu K."/>
            <person name="Kopischke S."/>
            <person name="Kubo M."/>
            <person name="Kyozuka J."/>
            <person name="Lagercrantz U."/>
            <person name="Lin S.S."/>
            <person name="Lindquist E."/>
            <person name="Lipzen A.M."/>
            <person name="Lu C.W."/>
            <person name="De Luna E."/>
            <person name="Martienssen R.A."/>
            <person name="Minamino N."/>
            <person name="Mizutani M."/>
            <person name="Mizutani M."/>
            <person name="Mochizuki N."/>
            <person name="Monte I."/>
            <person name="Mosher R."/>
            <person name="Nagasaki H."/>
            <person name="Nakagami H."/>
            <person name="Naramoto S."/>
            <person name="Nishitani K."/>
            <person name="Ohtani M."/>
            <person name="Okamoto T."/>
            <person name="Okumura M."/>
            <person name="Phillips J."/>
            <person name="Pollak B."/>
            <person name="Reinders A."/>
            <person name="Rovekamp M."/>
            <person name="Sano R."/>
            <person name="Sawa S."/>
            <person name="Schmid M.W."/>
            <person name="Shirakawa M."/>
            <person name="Solano R."/>
            <person name="Spunde A."/>
            <person name="Suetsugu N."/>
            <person name="Sugano S."/>
            <person name="Sugiyama A."/>
            <person name="Sun R."/>
            <person name="Suzuki Y."/>
            <person name="Takenaka M."/>
            <person name="Takezawa D."/>
            <person name="Tomogane H."/>
            <person name="Tsuzuki M."/>
            <person name="Ueda T."/>
            <person name="Umeda M."/>
            <person name="Ward J.M."/>
            <person name="Watanabe Y."/>
            <person name="Yazaki K."/>
            <person name="Yokoyama R."/>
            <person name="Yoshitake Y."/>
            <person name="Yotsui I."/>
            <person name="Zachgo S."/>
            <person name="Schmutz J."/>
        </authorList>
    </citation>
    <scope>NUCLEOTIDE SEQUENCE [LARGE SCALE GENOMIC DNA]</scope>
    <source>
        <strain evidence="2">Tak-1</strain>
    </source>
</reference>
<accession>A0A2R6XKD4</accession>
<dbReference type="Proteomes" id="UP000244005">
    <property type="component" value="Unassembled WGS sequence"/>
</dbReference>
<evidence type="ECO:0000313" key="2">
    <source>
        <dbReference type="Proteomes" id="UP000244005"/>
    </source>
</evidence>
<organism evidence="1 2">
    <name type="scientific">Marchantia polymorpha</name>
    <name type="common">Common liverwort</name>
    <name type="synonym">Marchantia aquatica</name>
    <dbReference type="NCBI Taxonomy" id="3197"/>
    <lineage>
        <taxon>Eukaryota</taxon>
        <taxon>Viridiplantae</taxon>
        <taxon>Streptophyta</taxon>
        <taxon>Embryophyta</taxon>
        <taxon>Marchantiophyta</taxon>
        <taxon>Marchantiopsida</taxon>
        <taxon>Marchantiidae</taxon>
        <taxon>Marchantiales</taxon>
        <taxon>Marchantiaceae</taxon>
        <taxon>Marchantia</taxon>
    </lineage>
</organism>
<sequence>MPHSCNRRLQFQEACKGGKRPLPRVHELGWCGMSSIVSVAFLFHASPFAHSGLCVCLPWLFVEVHLRFSTTNRGFLLRSLYRRPPNSGIF</sequence>
<dbReference type="EMBL" id="KZ772683">
    <property type="protein sequence ID" value="PTQ46531.1"/>
    <property type="molecule type" value="Genomic_DNA"/>
</dbReference>
<protein>
    <submittedName>
        <fullName evidence="1">Uncharacterized protein</fullName>
    </submittedName>
</protein>
<evidence type="ECO:0000313" key="1">
    <source>
        <dbReference type="EMBL" id="PTQ46531.1"/>
    </source>
</evidence>
<name>A0A2R6XKD4_MARPO</name>
<keyword evidence="2" id="KW-1185">Reference proteome</keyword>
<dbReference type="AlphaFoldDB" id="A0A2R6XKD4"/>
<proteinExistence type="predicted"/>